<dbReference type="InParanoid" id="A0A066W9G3"/>
<organism evidence="3 4">
    <name type="scientific">Tilletiaria anomala (strain ATCC 24038 / CBS 436.72 / UBC 951)</name>
    <dbReference type="NCBI Taxonomy" id="1037660"/>
    <lineage>
        <taxon>Eukaryota</taxon>
        <taxon>Fungi</taxon>
        <taxon>Dikarya</taxon>
        <taxon>Basidiomycota</taxon>
        <taxon>Ustilaginomycotina</taxon>
        <taxon>Exobasidiomycetes</taxon>
        <taxon>Georgefischeriales</taxon>
        <taxon>Tilletiariaceae</taxon>
        <taxon>Tilletiaria</taxon>
    </lineage>
</organism>
<dbReference type="Proteomes" id="UP000027361">
    <property type="component" value="Unassembled WGS sequence"/>
</dbReference>
<dbReference type="AlphaFoldDB" id="A0A066W9G3"/>
<dbReference type="Gene3D" id="3.30.70.120">
    <property type="match status" value="1"/>
</dbReference>
<evidence type="ECO:0000256" key="1">
    <source>
        <dbReference type="ARBA" id="ARBA00010169"/>
    </source>
</evidence>
<protein>
    <recommendedName>
        <fullName evidence="2">ATP phosphoribosyltransferase</fullName>
    </recommendedName>
</protein>
<proteinExistence type="inferred from homology"/>
<dbReference type="OrthoDB" id="2017693at2759"/>
<dbReference type="SUPFAM" id="SSF54913">
    <property type="entry name" value="GlnB-like"/>
    <property type="match status" value="1"/>
</dbReference>
<evidence type="ECO:0000313" key="4">
    <source>
        <dbReference type="Proteomes" id="UP000027361"/>
    </source>
</evidence>
<dbReference type="InterPro" id="IPR004323">
    <property type="entry name" value="Ion_tolerance_CutA"/>
</dbReference>
<evidence type="ECO:0000256" key="2">
    <source>
        <dbReference type="ARBA" id="ARBA00020998"/>
    </source>
</evidence>
<dbReference type="InterPro" id="IPR011322">
    <property type="entry name" value="N-reg_PII-like_a/b"/>
</dbReference>
<gene>
    <name evidence="3" type="ORF">K437DRAFT_255322</name>
</gene>
<reference evidence="3 4" key="1">
    <citation type="submission" date="2014-05" db="EMBL/GenBank/DDBJ databases">
        <title>Draft genome sequence of a rare smut relative, Tilletiaria anomala UBC 951.</title>
        <authorList>
            <consortium name="DOE Joint Genome Institute"/>
            <person name="Toome M."/>
            <person name="Kuo A."/>
            <person name="Henrissat B."/>
            <person name="Lipzen A."/>
            <person name="Tritt A."/>
            <person name="Yoshinaga Y."/>
            <person name="Zane M."/>
            <person name="Barry K."/>
            <person name="Grigoriev I.V."/>
            <person name="Spatafora J.W."/>
            <person name="Aimea M.C."/>
        </authorList>
    </citation>
    <scope>NUCLEOTIDE SEQUENCE [LARGE SCALE GENOMIC DNA]</scope>
    <source>
        <strain evidence="3 4">UBC 951</strain>
    </source>
</reference>
<dbReference type="GO" id="GO:0010038">
    <property type="term" value="P:response to metal ion"/>
    <property type="evidence" value="ECO:0007669"/>
    <property type="project" value="InterPro"/>
</dbReference>
<comment type="similarity">
    <text evidence="1">Belongs to the CutA family.</text>
</comment>
<dbReference type="InterPro" id="IPR015867">
    <property type="entry name" value="N-reg_PII/ATP_PRibTrfase_C"/>
</dbReference>
<comment type="caution">
    <text evidence="3">The sequence shown here is derived from an EMBL/GenBank/DDBJ whole genome shotgun (WGS) entry which is preliminary data.</text>
</comment>
<dbReference type="EMBL" id="JMSN01000022">
    <property type="protein sequence ID" value="KDN49198.1"/>
    <property type="molecule type" value="Genomic_DNA"/>
</dbReference>
<dbReference type="RefSeq" id="XP_013244281.1">
    <property type="nucleotide sequence ID" value="XM_013388827.1"/>
</dbReference>
<dbReference type="Pfam" id="PF03091">
    <property type="entry name" value="CutA1"/>
    <property type="match status" value="1"/>
</dbReference>
<accession>A0A066W9G3</accession>
<evidence type="ECO:0000313" key="3">
    <source>
        <dbReference type="EMBL" id="KDN49198.1"/>
    </source>
</evidence>
<keyword evidence="4" id="KW-1185">Reference proteome</keyword>
<name>A0A066W9G3_TILAU</name>
<dbReference type="GeneID" id="25264121"/>
<dbReference type="HOGENOM" id="CLU_3052053_0_0_1"/>
<sequence length="54" mass="5863">MSSRQKMSTSSEAKMGVMAIVTTPTSEEAEKLPNLLLEKDLVACAQLVPQIRSL</sequence>